<dbReference type="Pfam" id="PF04338">
    <property type="entry name" value="DUF481"/>
    <property type="match status" value="1"/>
</dbReference>
<keyword evidence="3" id="KW-1185">Reference proteome</keyword>
<dbReference type="PROSITE" id="PS51257">
    <property type="entry name" value="PROKAR_LIPOPROTEIN"/>
    <property type="match status" value="1"/>
</dbReference>
<dbReference type="EMBL" id="CBXV010000008">
    <property type="protein sequence ID" value="CDM66469.1"/>
    <property type="molecule type" value="Genomic_DNA"/>
</dbReference>
<proteinExistence type="predicted"/>
<evidence type="ECO:0000313" key="3">
    <source>
        <dbReference type="Proteomes" id="UP000031518"/>
    </source>
</evidence>
<accession>A0A0B6X1N7</accession>
<gene>
    <name evidence="2" type="ORF">PYK22_02499</name>
</gene>
<name>A0A0B6X1N7_9BACT</name>
<reference evidence="2 3" key="2">
    <citation type="submission" date="2015-01" db="EMBL/GenBank/DDBJ databases">
        <title>Complete genome sequence of Pyrinomonas methylaliphatogenes type strain K22T.</title>
        <authorList>
            <person name="Lee K.C.Y."/>
            <person name="Power J.F."/>
            <person name="Dunfield P.F."/>
            <person name="Morgan X.C."/>
            <person name="Huttenhower C."/>
            <person name="Stott M.B."/>
        </authorList>
    </citation>
    <scope>NUCLEOTIDE SEQUENCE [LARGE SCALE GENOMIC DNA]</scope>
    <source>
        <strain evidence="2 3">K22</strain>
    </source>
</reference>
<feature type="region of interest" description="Disordered" evidence="1">
    <location>
        <begin position="116"/>
        <end position="139"/>
    </location>
</feature>
<reference evidence="2 3" key="1">
    <citation type="submission" date="2013-12" db="EMBL/GenBank/DDBJ databases">
        <authorList>
            <person name="Stott M."/>
        </authorList>
    </citation>
    <scope>NUCLEOTIDE SEQUENCE [LARGE SCALE GENOMIC DNA]</scope>
    <source>
        <strain evidence="2 3">K22</strain>
    </source>
</reference>
<dbReference type="AlphaFoldDB" id="A0A0B6X1N7"/>
<protein>
    <submittedName>
        <fullName evidence="2">Putative salt-induced outer membrane protein</fullName>
    </submittedName>
</protein>
<sequence length="364" mass="40846">MGRSFQRHFAFSHSPMTHRPLSLSLLILVASCITLAQSGRKIAAQQPEQRFTVCFLNNGDRITGHAISVSAEHVAIVTEYADTVILRSSSIARCETSDEGLRAQLIAAKILSPPNGKEAVKAPPKAMPTPQQAANRPNNSPRFGWKRSLAFNYTLARGNANISDLNFSGNFTRTERDNRLIFSGFLRRGVKNGADFANLFTSTIRYERNLDLNSMPLRQLSFFTETGYEHDEMRRLNHRIVWNGGLLVPIVKTEAEELGLDLGGGITHEEYMTGLKRTLGEGVFRLTSEQKVLGNARFRQQLSAFPDFAELGRYRFQVDLSLRAPLSRILSLRIGALNRFDNRPQEQNVKRNDFSLMSGLAVEF</sequence>
<dbReference type="InterPro" id="IPR007433">
    <property type="entry name" value="DUF481"/>
</dbReference>
<organism evidence="2 3">
    <name type="scientific">Pyrinomonas methylaliphatogenes</name>
    <dbReference type="NCBI Taxonomy" id="454194"/>
    <lineage>
        <taxon>Bacteria</taxon>
        <taxon>Pseudomonadati</taxon>
        <taxon>Acidobacteriota</taxon>
        <taxon>Blastocatellia</taxon>
        <taxon>Blastocatellales</taxon>
        <taxon>Pyrinomonadaceae</taxon>
        <taxon>Pyrinomonas</taxon>
    </lineage>
</organism>
<dbReference type="Proteomes" id="UP000031518">
    <property type="component" value="Unassembled WGS sequence"/>
</dbReference>
<dbReference type="STRING" id="454194.PYK22_02499"/>
<feature type="compositionally biased region" description="Polar residues" evidence="1">
    <location>
        <begin position="129"/>
        <end position="139"/>
    </location>
</feature>
<evidence type="ECO:0000313" key="2">
    <source>
        <dbReference type="EMBL" id="CDM66469.1"/>
    </source>
</evidence>
<evidence type="ECO:0000256" key="1">
    <source>
        <dbReference type="SAM" id="MobiDB-lite"/>
    </source>
</evidence>